<dbReference type="EMBL" id="LAZR01044688">
    <property type="protein sequence ID" value="KKL04051.1"/>
    <property type="molecule type" value="Genomic_DNA"/>
</dbReference>
<gene>
    <name evidence="1" type="ORF">LCGC14_2619940</name>
</gene>
<accession>A0A0F9CEC8</accession>
<dbReference type="AlphaFoldDB" id="A0A0F9CEC8"/>
<reference evidence="1" key="1">
    <citation type="journal article" date="2015" name="Nature">
        <title>Complex archaea that bridge the gap between prokaryotes and eukaryotes.</title>
        <authorList>
            <person name="Spang A."/>
            <person name="Saw J.H."/>
            <person name="Jorgensen S.L."/>
            <person name="Zaremba-Niedzwiedzka K."/>
            <person name="Martijn J."/>
            <person name="Lind A.E."/>
            <person name="van Eijk R."/>
            <person name="Schleper C."/>
            <person name="Guy L."/>
            <person name="Ettema T.J."/>
        </authorList>
    </citation>
    <scope>NUCLEOTIDE SEQUENCE</scope>
</reference>
<proteinExistence type="predicted"/>
<comment type="caution">
    <text evidence="1">The sequence shown here is derived from an EMBL/GenBank/DDBJ whole genome shotgun (WGS) entry which is preliminary data.</text>
</comment>
<evidence type="ECO:0000313" key="1">
    <source>
        <dbReference type="EMBL" id="KKL04051.1"/>
    </source>
</evidence>
<organism evidence="1">
    <name type="scientific">marine sediment metagenome</name>
    <dbReference type="NCBI Taxonomy" id="412755"/>
    <lineage>
        <taxon>unclassified sequences</taxon>
        <taxon>metagenomes</taxon>
        <taxon>ecological metagenomes</taxon>
    </lineage>
</organism>
<name>A0A0F9CEC8_9ZZZZ</name>
<protein>
    <submittedName>
        <fullName evidence="1">Uncharacterized protein</fullName>
    </submittedName>
</protein>
<sequence>MGNVKHVFTSPKADGGDATLIRPSNWNAAHEGAVEILDRDLTQIEVVNTAGEISIYSYSIGADVLGITGGVRLSLGGDYLNNSGTNKSLTIRAKLGATTVFSRAFQTVTSADRRKWLLNLWFLNSAAAAQKWSAEWYLSPALADVLAIGTSGSEGGAKGAGVASSTEDTTGGLTLDITMEHSAAAATLSIRKEIALLELIPAS</sequence>